<feature type="region of interest" description="Disordered" evidence="1">
    <location>
        <begin position="68"/>
        <end position="98"/>
    </location>
</feature>
<dbReference type="PROSITE" id="PS00352">
    <property type="entry name" value="CSD_1"/>
    <property type="match status" value="1"/>
</dbReference>
<proteinExistence type="predicted"/>
<comment type="caution">
    <text evidence="3">The sequence shown here is derived from an EMBL/GenBank/DDBJ whole genome shotgun (WGS) entry which is preliminary data.</text>
</comment>
<feature type="domain" description="CSD" evidence="2">
    <location>
        <begin position="3"/>
        <end position="69"/>
    </location>
</feature>
<gene>
    <name evidence="3" type="ORF">J5N97_023904</name>
</gene>
<evidence type="ECO:0000256" key="1">
    <source>
        <dbReference type="SAM" id="MobiDB-lite"/>
    </source>
</evidence>
<evidence type="ECO:0000313" key="4">
    <source>
        <dbReference type="Proteomes" id="UP001085076"/>
    </source>
</evidence>
<dbReference type="InterPro" id="IPR011129">
    <property type="entry name" value="CSD"/>
</dbReference>
<feature type="compositionally biased region" description="Gly residues" evidence="1">
    <location>
        <begin position="75"/>
        <end position="98"/>
    </location>
</feature>
<accession>A0A9D5C6M3</accession>
<protein>
    <recommendedName>
        <fullName evidence="2">CSD domain-containing protein</fullName>
    </recommendedName>
</protein>
<reference evidence="3" key="2">
    <citation type="journal article" date="2022" name="Hortic Res">
        <title>The genome of Dioscorea zingiberensis sheds light on the biosynthesis, origin and evolution of the medicinally important diosgenin saponins.</title>
        <authorList>
            <person name="Li Y."/>
            <person name="Tan C."/>
            <person name="Li Z."/>
            <person name="Guo J."/>
            <person name="Li S."/>
            <person name="Chen X."/>
            <person name="Wang C."/>
            <person name="Dai X."/>
            <person name="Yang H."/>
            <person name="Song W."/>
            <person name="Hou L."/>
            <person name="Xu J."/>
            <person name="Tong Z."/>
            <person name="Xu A."/>
            <person name="Yuan X."/>
            <person name="Wang W."/>
            <person name="Yang Q."/>
            <person name="Chen L."/>
            <person name="Sun Z."/>
            <person name="Wang K."/>
            <person name="Pan B."/>
            <person name="Chen J."/>
            <person name="Bao Y."/>
            <person name="Liu F."/>
            <person name="Qi X."/>
            <person name="Gang D.R."/>
            <person name="Wen J."/>
            <person name="Li J."/>
        </authorList>
    </citation>
    <scope>NUCLEOTIDE SEQUENCE</scope>
    <source>
        <strain evidence="3">Dzin_1.0</strain>
    </source>
</reference>
<organism evidence="3 4">
    <name type="scientific">Dioscorea zingiberensis</name>
    <dbReference type="NCBI Taxonomy" id="325984"/>
    <lineage>
        <taxon>Eukaryota</taxon>
        <taxon>Viridiplantae</taxon>
        <taxon>Streptophyta</taxon>
        <taxon>Embryophyta</taxon>
        <taxon>Tracheophyta</taxon>
        <taxon>Spermatophyta</taxon>
        <taxon>Magnoliopsida</taxon>
        <taxon>Liliopsida</taxon>
        <taxon>Dioscoreales</taxon>
        <taxon>Dioscoreaceae</taxon>
        <taxon>Dioscorea</taxon>
    </lineage>
</organism>
<dbReference type="InterPro" id="IPR002059">
    <property type="entry name" value="CSP_DNA-bd"/>
</dbReference>
<dbReference type="SMART" id="SM00357">
    <property type="entry name" value="CSP"/>
    <property type="match status" value="1"/>
</dbReference>
<reference evidence="3" key="1">
    <citation type="submission" date="2021-03" db="EMBL/GenBank/DDBJ databases">
        <authorList>
            <person name="Li Z."/>
            <person name="Yang C."/>
        </authorList>
    </citation>
    <scope>NUCLEOTIDE SEQUENCE</scope>
    <source>
        <strain evidence="3">Dzin_1.0</strain>
        <tissue evidence="3">Leaf</tissue>
    </source>
</reference>
<dbReference type="PRINTS" id="PR00050">
    <property type="entry name" value="COLDSHOCK"/>
</dbReference>
<evidence type="ECO:0000313" key="3">
    <source>
        <dbReference type="EMBL" id="KAJ0966987.1"/>
    </source>
</evidence>
<dbReference type="AlphaFoldDB" id="A0A9D5C6M3"/>
<dbReference type="Pfam" id="PF00313">
    <property type="entry name" value="CSD"/>
    <property type="match status" value="1"/>
</dbReference>
<dbReference type="PANTHER" id="PTHR46565">
    <property type="entry name" value="COLD SHOCK DOMAIN PROTEIN 2"/>
    <property type="match status" value="1"/>
</dbReference>
<dbReference type="InterPro" id="IPR012340">
    <property type="entry name" value="NA-bd_OB-fold"/>
</dbReference>
<keyword evidence="4" id="KW-1185">Reference proteome</keyword>
<dbReference type="PROSITE" id="PS51857">
    <property type="entry name" value="CSD_2"/>
    <property type="match status" value="1"/>
</dbReference>
<dbReference type="Proteomes" id="UP001085076">
    <property type="component" value="Miscellaneous, Linkage group lg07"/>
</dbReference>
<dbReference type="GO" id="GO:0003676">
    <property type="term" value="F:nucleic acid binding"/>
    <property type="evidence" value="ECO:0007669"/>
    <property type="project" value="InterPro"/>
</dbReference>
<sequence length="172" mass="16731">MERAQGTVKWFNGTKGFGFISPVDGREDLFVHQSSIKADGFRTLTEGELVEFTIAEGEDGRIKAVDVTGPDGSALQGGSGGGGGGGGGGRRDGFGGGWSGGGNRGGGYGGGYGGGGGFGAAEAEEAEVGGMVAAEAALVAVAVAEAASTAANLATLLGSALAKTKVLILFLT</sequence>
<dbReference type="EMBL" id="JAGGNH010000007">
    <property type="protein sequence ID" value="KAJ0966987.1"/>
    <property type="molecule type" value="Genomic_DNA"/>
</dbReference>
<evidence type="ECO:0000259" key="2">
    <source>
        <dbReference type="PROSITE" id="PS51857"/>
    </source>
</evidence>
<name>A0A9D5C6M3_9LILI</name>
<dbReference type="CDD" id="cd04458">
    <property type="entry name" value="CSP_CDS"/>
    <property type="match status" value="1"/>
</dbReference>
<dbReference type="PANTHER" id="PTHR46565:SF20">
    <property type="entry name" value="COLD SHOCK DOMAIN-CONTAINING PROTEIN 4"/>
    <property type="match status" value="1"/>
</dbReference>
<dbReference type="OrthoDB" id="422005at2759"/>
<dbReference type="InterPro" id="IPR019844">
    <property type="entry name" value="CSD_CS"/>
</dbReference>
<dbReference type="Gene3D" id="2.40.50.140">
    <property type="entry name" value="Nucleic acid-binding proteins"/>
    <property type="match status" value="1"/>
</dbReference>
<dbReference type="SUPFAM" id="SSF50249">
    <property type="entry name" value="Nucleic acid-binding proteins"/>
    <property type="match status" value="1"/>
</dbReference>